<evidence type="ECO:0000256" key="4">
    <source>
        <dbReference type="ARBA" id="ARBA00022840"/>
    </source>
</evidence>
<gene>
    <name evidence="7" type="ORF">GCM10009663_33280</name>
</gene>
<keyword evidence="8" id="KW-1185">Reference proteome</keyword>
<dbReference type="Gene3D" id="3.30.1490.330">
    <property type="match status" value="1"/>
</dbReference>
<keyword evidence="1" id="KW-0436">Ligase</keyword>
<comment type="caution">
    <text evidence="7">The sequence shown here is derived from an EMBL/GenBank/DDBJ whole genome shotgun (WGS) entry which is preliminary data.</text>
</comment>
<evidence type="ECO:0000313" key="7">
    <source>
        <dbReference type="EMBL" id="GAA1086958.1"/>
    </source>
</evidence>
<keyword evidence="3" id="KW-0547">Nucleotide-binding</keyword>
<dbReference type="SUPFAM" id="SSF56059">
    <property type="entry name" value="Glutathione synthetase ATP-binding domain-like"/>
    <property type="match status" value="1"/>
</dbReference>
<dbReference type="InterPro" id="IPR016185">
    <property type="entry name" value="PreATP-grasp_dom_sf"/>
</dbReference>
<reference evidence="7 8" key="1">
    <citation type="journal article" date="2019" name="Int. J. Syst. Evol. Microbiol.">
        <title>The Global Catalogue of Microorganisms (GCM) 10K type strain sequencing project: providing services to taxonomists for standard genome sequencing and annotation.</title>
        <authorList>
            <consortium name="The Broad Institute Genomics Platform"/>
            <consortium name="The Broad Institute Genome Sequencing Center for Infectious Disease"/>
            <person name="Wu L."/>
            <person name="Ma J."/>
        </authorList>
    </citation>
    <scope>NUCLEOTIDE SEQUENCE [LARGE SCALE GENOMIC DNA]</scope>
    <source>
        <strain evidence="7 8">JCM 13002</strain>
    </source>
</reference>
<dbReference type="Pfam" id="PF03738">
    <property type="entry name" value="GSP_synth"/>
    <property type="match status" value="1"/>
</dbReference>
<evidence type="ECO:0000259" key="6">
    <source>
        <dbReference type="Pfam" id="PF03738"/>
    </source>
</evidence>
<evidence type="ECO:0000256" key="5">
    <source>
        <dbReference type="ARBA" id="ARBA00022842"/>
    </source>
</evidence>
<sequence length="406" mass="45479">MRRRTVEPRPGWQAAVEAQGLIYAVCEDPRNPGTEYAYWDESAYYEFSLPEVEALEEVVEELHGMCLEAADHVVRTGRFADYGITDPRLAEVIATSWRRREEQPSLYGRFDLAYDGTGPAKMFEYNADTPTSLIEAASPQWFWMEERFPEADQWNSLHERLVAAWSRQKDLLPPGPVHFAHSRGDFEGEDWMTTLYLQETAEQAGLETVSIAVEDIGLDGLTGRFVDLQHRYIRSAFKLYPWEWLAQDEFGAQLLATVDLGGSTGSTLWIEPPWKMLLSNKALLAVLWELYPGHPNLLPAYLDGPRELVATGYAAKPLLGREGSGVRIVEPGGDETLLPAWAGDPDRYGDEGFCYQQLCPLPVFDGNQPVLGAWVVDGEAAGLGIRETHDSPITHVGARFLPHVIV</sequence>
<accession>A0ABN1TKG8</accession>
<protein>
    <submittedName>
        <fullName evidence="7">Glutathionylspermidine synthase family protein</fullName>
    </submittedName>
</protein>
<dbReference type="RefSeq" id="WP_344624394.1">
    <property type="nucleotide sequence ID" value="NZ_BAAALD010000028.1"/>
</dbReference>
<keyword evidence="5" id="KW-0460">Magnesium</keyword>
<keyword evidence="4" id="KW-0067">ATP-binding</keyword>
<evidence type="ECO:0000313" key="8">
    <source>
        <dbReference type="Proteomes" id="UP001499987"/>
    </source>
</evidence>
<organism evidence="7 8">
    <name type="scientific">Kitasatospora arboriphila</name>
    <dbReference type="NCBI Taxonomy" id="258052"/>
    <lineage>
        <taxon>Bacteria</taxon>
        <taxon>Bacillati</taxon>
        <taxon>Actinomycetota</taxon>
        <taxon>Actinomycetes</taxon>
        <taxon>Kitasatosporales</taxon>
        <taxon>Streptomycetaceae</taxon>
        <taxon>Kitasatospora</taxon>
    </lineage>
</organism>
<evidence type="ECO:0000256" key="3">
    <source>
        <dbReference type="ARBA" id="ARBA00022741"/>
    </source>
</evidence>
<dbReference type="EMBL" id="BAAALD010000028">
    <property type="protein sequence ID" value="GAA1086958.1"/>
    <property type="molecule type" value="Genomic_DNA"/>
</dbReference>
<evidence type="ECO:0000256" key="2">
    <source>
        <dbReference type="ARBA" id="ARBA00022723"/>
    </source>
</evidence>
<proteinExistence type="predicted"/>
<dbReference type="Proteomes" id="UP001499987">
    <property type="component" value="Unassembled WGS sequence"/>
</dbReference>
<feature type="domain" description="Glutathionylspermidine synthase pre-ATP-grasp-like" evidence="6">
    <location>
        <begin position="12"/>
        <end position="405"/>
    </location>
</feature>
<dbReference type="InterPro" id="IPR005494">
    <property type="entry name" value="GSPS_pre-ATP-grasp-like_dom"/>
</dbReference>
<dbReference type="SUPFAM" id="SSF52440">
    <property type="entry name" value="PreATP-grasp domain"/>
    <property type="match status" value="1"/>
</dbReference>
<keyword evidence="2" id="KW-0479">Metal-binding</keyword>
<name>A0ABN1TKG8_9ACTN</name>
<evidence type="ECO:0000256" key="1">
    <source>
        <dbReference type="ARBA" id="ARBA00022598"/>
    </source>
</evidence>